<reference evidence="2" key="1">
    <citation type="journal article" date="2020" name="Nature">
        <title>Giant virus diversity and host interactions through global metagenomics.</title>
        <authorList>
            <person name="Schulz F."/>
            <person name="Roux S."/>
            <person name="Paez-Espino D."/>
            <person name="Jungbluth S."/>
            <person name="Walsh D.A."/>
            <person name="Denef V.J."/>
            <person name="McMahon K.D."/>
            <person name="Konstantinidis K.T."/>
            <person name="Eloe-Fadrosh E.A."/>
            <person name="Kyrpides N.C."/>
            <person name="Woyke T."/>
        </authorList>
    </citation>
    <scope>NUCLEOTIDE SEQUENCE</scope>
    <source>
        <strain evidence="2">GVMAG-M-3300023184-120</strain>
    </source>
</reference>
<proteinExistence type="predicted"/>
<organism evidence="2">
    <name type="scientific">viral metagenome</name>
    <dbReference type="NCBI Taxonomy" id="1070528"/>
    <lineage>
        <taxon>unclassified sequences</taxon>
        <taxon>metagenomes</taxon>
        <taxon>organismal metagenomes</taxon>
    </lineage>
</organism>
<evidence type="ECO:0000256" key="1">
    <source>
        <dbReference type="SAM" id="MobiDB-lite"/>
    </source>
</evidence>
<name>A0A6C0HJ86_9ZZZZ</name>
<feature type="compositionally biased region" description="Basic and acidic residues" evidence="1">
    <location>
        <begin position="93"/>
        <end position="105"/>
    </location>
</feature>
<evidence type="ECO:0000313" key="2">
    <source>
        <dbReference type="EMBL" id="QHT80427.1"/>
    </source>
</evidence>
<accession>A0A6C0HJ86</accession>
<dbReference type="AlphaFoldDB" id="A0A6C0HJ86"/>
<sequence>MTTTSSSDYLDYKKRKALDTDFFPDRNSSTYLANKQYTSVVSTPYRNEDLICENPKRFGVHITHDDALATHDTSLERKQLHIVSRKPISKYQKQKDPNYMKYEKK</sequence>
<protein>
    <submittedName>
        <fullName evidence="2">Uncharacterized protein</fullName>
    </submittedName>
</protein>
<feature type="region of interest" description="Disordered" evidence="1">
    <location>
        <begin position="85"/>
        <end position="105"/>
    </location>
</feature>
<dbReference type="EMBL" id="MN739969">
    <property type="protein sequence ID" value="QHT80427.1"/>
    <property type="molecule type" value="Genomic_DNA"/>
</dbReference>